<protein>
    <submittedName>
        <fullName evidence="2">Uncharacterized protein</fullName>
    </submittedName>
</protein>
<keyword evidence="3" id="KW-1185">Reference proteome</keyword>
<proteinExistence type="predicted"/>
<gene>
    <name evidence="2" type="ORF">OsI_00973</name>
</gene>
<dbReference type="AlphaFoldDB" id="B8AAY5"/>
<dbReference type="Gramene" id="BGIOSGA003039-TA">
    <property type="protein sequence ID" value="BGIOSGA003039-PA"/>
    <property type="gene ID" value="BGIOSGA003039"/>
</dbReference>
<dbReference type="HOGENOM" id="CLU_1910108_0_0_1"/>
<organism evidence="2 3">
    <name type="scientific">Oryza sativa subsp. indica</name>
    <name type="common">Rice</name>
    <dbReference type="NCBI Taxonomy" id="39946"/>
    <lineage>
        <taxon>Eukaryota</taxon>
        <taxon>Viridiplantae</taxon>
        <taxon>Streptophyta</taxon>
        <taxon>Embryophyta</taxon>
        <taxon>Tracheophyta</taxon>
        <taxon>Spermatophyta</taxon>
        <taxon>Magnoliopsida</taxon>
        <taxon>Liliopsida</taxon>
        <taxon>Poales</taxon>
        <taxon>Poaceae</taxon>
        <taxon>BOP clade</taxon>
        <taxon>Oryzoideae</taxon>
        <taxon>Oryzeae</taxon>
        <taxon>Oryzinae</taxon>
        <taxon>Oryza</taxon>
        <taxon>Oryza sativa</taxon>
    </lineage>
</organism>
<dbReference type="Proteomes" id="UP000007015">
    <property type="component" value="Chromosome 1"/>
</dbReference>
<evidence type="ECO:0000313" key="3">
    <source>
        <dbReference type="Proteomes" id="UP000007015"/>
    </source>
</evidence>
<evidence type="ECO:0000313" key="2">
    <source>
        <dbReference type="EMBL" id="EEC70215.1"/>
    </source>
</evidence>
<dbReference type="EMBL" id="CM000126">
    <property type="protein sequence ID" value="EEC70215.1"/>
    <property type="molecule type" value="Genomic_DNA"/>
</dbReference>
<sequence length="133" mass="14305">MPTKELDAANTSHAKRGTHDDYRSIAYSPVVANDSGGYVRASGLGTSRHARYQLVQPRRRATTRPSGLPHRSKKVNAVNERADACVRLTDMAHGNDCASFRGRVKTYAGAVDPLPESMPTQAAVTPGRVDATS</sequence>
<feature type="region of interest" description="Disordered" evidence="1">
    <location>
        <begin position="1"/>
        <end position="23"/>
    </location>
</feature>
<reference evidence="2 3" key="1">
    <citation type="journal article" date="2005" name="PLoS Biol.">
        <title>The genomes of Oryza sativa: a history of duplications.</title>
        <authorList>
            <person name="Yu J."/>
            <person name="Wang J."/>
            <person name="Lin W."/>
            <person name="Li S."/>
            <person name="Li H."/>
            <person name="Zhou J."/>
            <person name="Ni P."/>
            <person name="Dong W."/>
            <person name="Hu S."/>
            <person name="Zeng C."/>
            <person name="Zhang J."/>
            <person name="Zhang Y."/>
            <person name="Li R."/>
            <person name="Xu Z."/>
            <person name="Li S."/>
            <person name="Li X."/>
            <person name="Zheng H."/>
            <person name="Cong L."/>
            <person name="Lin L."/>
            <person name="Yin J."/>
            <person name="Geng J."/>
            <person name="Li G."/>
            <person name="Shi J."/>
            <person name="Liu J."/>
            <person name="Lv H."/>
            <person name="Li J."/>
            <person name="Wang J."/>
            <person name="Deng Y."/>
            <person name="Ran L."/>
            <person name="Shi X."/>
            <person name="Wang X."/>
            <person name="Wu Q."/>
            <person name="Li C."/>
            <person name="Ren X."/>
            <person name="Wang J."/>
            <person name="Wang X."/>
            <person name="Li D."/>
            <person name="Liu D."/>
            <person name="Zhang X."/>
            <person name="Ji Z."/>
            <person name="Zhao W."/>
            <person name="Sun Y."/>
            <person name="Zhang Z."/>
            <person name="Bao J."/>
            <person name="Han Y."/>
            <person name="Dong L."/>
            <person name="Ji J."/>
            <person name="Chen P."/>
            <person name="Wu S."/>
            <person name="Liu J."/>
            <person name="Xiao Y."/>
            <person name="Bu D."/>
            <person name="Tan J."/>
            <person name="Yang L."/>
            <person name="Ye C."/>
            <person name="Zhang J."/>
            <person name="Xu J."/>
            <person name="Zhou Y."/>
            <person name="Yu Y."/>
            <person name="Zhang B."/>
            <person name="Zhuang S."/>
            <person name="Wei H."/>
            <person name="Liu B."/>
            <person name="Lei M."/>
            <person name="Yu H."/>
            <person name="Li Y."/>
            <person name="Xu H."/>
            <person name="Wei S."/>
            <person name="He X."/>
            <person name="Fang L."/>
            <person name="Zhang Z."/>
            <person name="Zhang Y."/>
            <person name="Huang X."/>
            <person name="Su Z."/>
            <person name="Tong W."/>
            <person name="Li J."/>
            <person name="Tong Z."/>
            <person name="Li S."/>
            <person name="Ye J."/>
            <person name="Wang L."/>
            <person name="Fang L."/>
            <person name="Lei T."/>
            <person name="Chen C."/>
            <person name="Chen H."/>
            <person name="Xu Z."/>
            <person name="Li H."/>
            <person name="Huang H."/>
            <person name="Zhang F."/>
            <person name="Xu H."/>
            <person name="Li N."/>
            <person name="Zhao C."/>
            <person name="Li S."/>
            <person name="Dong L."/>
            <person name="Huang Y."/>
            <person name="Li L."/>
            <person name="Xi Y."/>
            <person name="Qi Q."/>
            <person name="Li W."/>
            <person name="Zhang B."/>
            <person name="Hu W."/>
            <person name="Zhang Y."/>
            <person name="Tian X."/>
            <person name="Jiao Y."/>
            <person name="Liang X."/>
            <person name="Jin J."/>
            <person name="Gao L."/>
            <person name="Zheng W."/>
            <person name="Hao B."/>
            <person name="Liu S."/>
            <person name="Wang W."/>
            <person name="Yuan L."/>
            <person name="Cao M."/>
            <person name="McDermott J."/>
            <person name="Samudrala R."/>
            <person name="Wang J."/>
            <person name="Wong G.K."/>
            <person name="Yang H."/>
        </authorList>
    </citation>
    <scope>NUCLEOTIDE SEQUENCE [LARGE SCALE GENOMIC DNA]</scope>
    <source>
        <strain evidence="3">cv. 93-11</strain>
    </source>
</reference>
<accession>B8AAY5</accession>
<name>B8AAY5_ORYSI</name>
<evidence type="ECO:0000256" key="1">
    <source>
        <dbReference type="SAM" id="MobiDB-lite"/>
    </source>
</evidence>